<keyword evidence="10" id="KW-1185">Reference proteome</keyword>
<gene>
    <name evidence="8" type="ORF">GPM918_LOCUS3634</name>
    <name evidence="9" type="ORF">SRO942_LOCUS3634</name>
</gene>
<comment type="caution">
    <text evidence="8">The sequence shown here is derived from an EMBL/GenBank/DDBJ whole genome shotgun (WGS) entry which is preliminary data.</text>
</comment>
<evidence type="ECO:0000313" key="8">
    <source>
        <dbReference type="EMBL" id="CAF0803297.1"/>
    </source>
</evidence>
<dbReference type="GO" id="GO:0004177">
    <property type="term" value="F:aminopeptidase activity"/>
    <property type="evidence" value="ECO:0007669"/>
    <property type="project" value="UniProtKB-KW"/>
</dbReference>
<accession>A0A813SXI9</accession>
<proteinExistence type="inferred from homology"/>
<dbReference type="PANTHER" id="PTHR28631">
    <property type="entry name" value="UPF0692 PROTEIN C19ORF54"/>
    <property type="match status" value="1"/>
</dbReference>
<evidence type="ECO:0000256" key="4">
    <source>
        <dbReference type="ARBA" id="ARBA00034725"/>
    </source>
</evidence>
<organism evidence="8 10">
    <name type="scientific">Didymodactylos carnosus</name>
    <dbReference type="NCBI Taxonomy" id="1234261"/>
    <lineage>
        <taxon>Eukaryota</taxon>
        <taxon>Metazoa</taxon>
        <taxon>Spiralia</taxon>
        <taxon>Gnathifera</taxon>
        <taxon>Rotifera</taxon>
        <taxon>Eurotatoria</taxon>
        <taxon>Bdelloidea</taxon>
        <taxon>Philodinida</taxon>
        <taxon>Philodinidae</taxon>
        <taxon>Didymodactylos</taxon>
    </lineage>
</organism>
<sequence length="211" mass="24208">MVMDDPSLPVDVALALSRSKLSKDETNTYKLVIYRPVEPLLQVGPQCGIVALAMASELGGFSYTVQNIFEKAKELKCTIQGELFDAHMIPVLCKKFNIEAKVHRWTKLEDLTDYLQSNHVCLMPYDADANHEPCKRLGHRAHWALIHGYVKLFPVREENHSDLVLVHHGKSRHVAAWSIRDLYESNLQLNEFKWAIYCYLTLFFHVNLVAC</sequence>
<keyword evidence="2" id="KW-0645">Protease</keyword>
<comment type="catalytic activity">
    <reaction evidence="7">
        <text>N-terminal N(alpha)-acetyl-L-cysteinyl-L-aspartyl-[protein] + H2O = N-terminal L-aspartyl-[protein] + N-acetyl-L-cysteine</text>
        <dbReference type="Rhea" id="RHEA:74579"/>
        <dbReference type="Rhea" id="RHEA-COMP:12669"/>
        <dbReference type="Rhea" id="RHEA-COMP:18395"/>
        <dbReference type="ChEBI" id="CHEBI:15377"/>
        <dbReference type="ChEBI" id="CHEBI:64720"/>
        <dbReference type="ChEBI" id="CHEBI:78236"/>
        <dbReference type="ChEBI" id="CHEBI:193599"/>
    </reaction>
    <physiologicalReaction direction="left-to-right" evidence="7">
        <dbReference type="Rhea" id="RHEA:74580"/>
    </physiologicalReaction>
</comment>
<evidence type="ECO:0000256" key="3">
    <source>
        <dbReference type="ARBA" id="ARBA00022801"/>
    </source>
</evidence>
<comment type="similarity">
    <text evidence="4">Belongs to the ACTMAP family.</text>
</comment>
<protein>
    <recommendedName>
        <fullName evidence="5">Actin maturation protease</fullName>
    </recommendedName>
    <alternativeName>
        <fullName evidence="6">Actin aminopeptidase ACTMAP</fullName>
    </alternativeName>
</protein>
<evidence type="ECO:0000256" key="5">
    <source>
        <dbReference type="ARBA" id="ARBA00034848"/>
    </source>
</evidence>
<dbReference type="AlphaFoldDB" id="A0A813SXI9"/>
<evidence type="ECO:0000256" key="2">
    <source>
        <dbReference type="ARBA" id="ARBA00022670"/>
    </source>
</evidence>
<dbReference type="GO" id="GO:0006508">
    <property type="term" value="P:proteolysis"/>
    <property type="evidence" value="ECO:0007669"/>
    <property type="project" value="UniProtKB-KW"/>
</dbReference>
<name>A0A813SXI9_9BILA</name>
<dbReference type="PANTHER" id="PTHR28631:SF1">
    <property type="entry name" value="ACTIN MATURATION PROTEASE"/>
    <property type="match status" value="1"/>
</dbReference>
<evidence type="ECO:0000256" key="1">
    <source>
        <dbReference type="ARBA" id="ARBA00022438"/>
    </source>
</evidence>
<dbReference type="InterPro" id="IPR040043">
    <property type="entry name" value="ACTMAP"/>
</dbReference>
<dbReference type="OrthoDB" id="198816at2759"/>
<evidence type="ECO:0000313" key="10">
    <source>
        <dbReference type="Proteomes" id="UP000663829"/>
    </source>
</evidence>
<dbReference type="Proteomes" id="UP000681722">
    <property type="component" value="Unassembled WGS sequence"/>
</dbReference>
<reference evidence="8" key="1">
    <citation type="submission" date="2021-02" db="EMBL/GenBank/DDBJ databases">
        <authorList>
            <person name="Nowell W R."/>
        </authorList>
    </citation>
    <scope>NUCLEOTIDE SEQUENCE</scope>
</reference>
<evidence type="ECO:0000256" key="7">
    <source>
        <dbReference type="ARBA" id="ARBA00049041"/>
    </source>
</evidence>
<dbReference type="Proteomes" id="UP000663829">
    <property type="component" value="Unassembled WGS sequence"/>
</dbReference>
<evidence type="ECO:0000256" key="6">
    <source>
        <dbReference type="ARBA" id="ARBA00034908"/>
    </source>
</evidence>
<evidence type="ECO:0000313" key="9">
    <source>
        <dbReference type="EMBL" id="CAF3588497.1"/>
    </source>
</evidence>
<keyword evidence="1" id="KW-0031">Aminopeptidase</keyword>
<dbReference type="EMBL" id="CAJOBC010000455">
    <property type="protein sequence ID" value="CAF3588497.1"/>
    <property type="molecule type" value="Genomic_DNA"/>
</dbReference>
<dbReference type="EMBL" id="CAJNOQ010000455">
    <property type="protein sequence ID" value="CAF0803297.1"/>
    <property type="molecule type" value="Genomic_DNA"/>
</dbReference>
<dbReference type="Pfam" id="PF21646">
    <property type="entry name" value="ACTMAP-like_C"/>
    <property type="match status" value="1"/>
</dbReference>
<keyword evidence="3" id="KW-0378">Hydrolase</keyword>